<dbReference type="FunFam" id="3.30.160.60:FF:001498">
    <property type="entry name" value="Zinc finger protein 404"/>
    <property type="match status" value="1"/>
</dbReference>
<evidence type="ECO:0000256" key="1">
    <source>
        <dbReference type="ARBA" id="ARBA00003767"/>
    </source>
</evidence>
<evidence type="ECO:0000256" key="8">
    <source>
        <dbReference type="ARBA" id="ARBA00023015"/>
    </source>
</evidence>
<evidence type="ECO:0000256" key="6">
    <source>
        <dbReference type="ARBA" id="ARBA00022771"/>
    </source>
</evidence>
<dbReference type="InterPro" id="IPR036236">
    <property type="entry name" value="Znf_C2H2_sf"/>
</dbReference>
<evidence type="ECO:0000256" key="2">
    <source>
        <dbReference type="ARBA" id="ARBA00004123"/>
    </source>
</evidence>
<feature type="compositionally biased region" description="Basic and acidic residues" evidence="13">
    <location>
        <begin position="213"/>
        <end position="233"/>
    </location>
</feature>
<keyword evidence="6 12" id="KW-0863">Zinc-finger</keyword>
<evidence type="ECO:0000313" key="16">
    <source>
        <dbReference type="RefSeq" id="XP_044933216.1"/>
    </source>
</evidence>
<evidence type="ECO:0000256" key="7">
    <source>
        <dbReference type="ARBA" id="ARBA00022833"/>
    </source>
</evidence>
<dbReference type="GeneID" id="123391220"/>
<dbReference type="GO" id="GO:0005634">
    <property type="term" value="C:nucleus"/>
    <property type="evidence" value="ECO:0007669"/>
    <property type="project" value="UniProtKB-SubCell"/>
</dbReference>
<protein>
    <submittedName>
        <fullName evidence="16">Zinc finger protein 613-like</fullName>
    </submittedName>
</protein>
<evidence type="ECO:0000256" key="9">
    <source>
        <dbReference type="ARBA" id="ARBA00023125"/>
    </source>
</evidence>
<dbReference type="InterPro" id="IPR013087">
    <property type="entry name" value="Znf_C2H2_type"/>
</dbReference>
<evidence type="ECO:0000256" key="4">
    <source>
        <dbReference type="ARBA" id="ARBA00022723"/>
    </source>
</evidence>
<keyword evidence="5" id="KW-0677">Repeat</keyword>
<evidence type="ECO:0000256" key="10">
    <source>
        <dbReference type="ARBA" id="ARBA00023163"/>
    </source>
</evidence>
<evidence type="ECO:0000256" key="3">
    <source>
        <dbReference type="ARBA" id="ARBA00006991"/>
    </source>
</evidence>
<organism evidence="15 16">
    <name type="scientific">Mustela putorius furo</name>
    <name type="common">European domestic ferret</name>
    <name type="synonym">Mustela furo</name>
    <dbReference type="NCBI Taxonomy" id="9669"/>
    <lineage>
        <taxon>Eukaryota</taxon>
        <taxon>Metazoa</taxon>
        <taxon>Chordata</taxon>
        <taxon>Craniata</taxon>
        <taxon>Vertebrata</taxon>
        <taxon>Euteleostomi</taxon>
        <taxon>Mammalia</taxon>
        <taxon>Eutheria</taxon>
        <taxon>Laurasiatheria</taxon>
        <taxon>Carnivora</taxon>
        <taxon>Caniformia</taxon>
        <taxon>Musteloidea</taxon>
        <taxon>Mustelidae</taxon>
        <taxon>Mustelinae</taxon>
        <taxon>Mustela</taxon>
    </lineage>
</organism>
<dbReference type="FunFam" id="3.30.160.60:FF:000624">
    <property type="entry name" value="zinc finger protein 697"/>
    <property type="match status" value="1"/>
</dbReference>
<feature type="domain" description="C2H2-type" evidence="14">
    <location>
        <begin position="111"/>
        <end position="138"/>
    </location>
</feature>
<evidence type="ECO:0000256" key="11">
    <source>
        <dbReference type="ARBA" id="ARBA00023242"/>
    </source>
</evidence>
<dbReference type="GO" id="GO:0008270">
    <property type="term" value="F:zinc ion binding"/>
    <property type="evidence" value="ECO:0007669"/>
    <property type="project" value="UniProtKB-KW"/>
</dbReference>
<keyword evidence="7" id="KW-0862">Zinc</keyword>
<reference evidence="16" key="1">
    <citation type="submission" date="2025-08" db="UniProtKB">
        <authorList>
            <consortium name="RefSeq"/>
        </authorList>
    </citation>
    <scope>IDENTIFICATION</scope>
    <source>
        <tissue evidence="16">Brain</tissue>
    </source>
</reference>
<name>A0A8U0RYG0_MUSPF</name>
<comment type="similarity">
    <text evidence="3">Belongs to the krueppel C2H2-type zinc-finger protein family.</text>
</comment>
<sequence>MPVPKRTEQCYELNICGNIVYQSKNLFPFRPNHERFYLHGKTLKSHLDLVDRSRSCDIKEPAGYSRDGRSFLCANRKQTHTEIKVHESRRPISTKSQVIKHPQIHKIEKAHECTECGKAFFKKSQFTEHKRIHTEKKPHACSVCGRTFSKKFKLTEHQRTHKGKKTYECCECGKTFLRKFQLTEHQKTHTGNKPHGCSVCGKAFSRKFKLTEHQRTHTGEKPYECTEREKPSAERQSSLYIR</sequence>
<evidence type="ECO:0000256" key="12">
    <source>
        <dbReference type="PROSITE-ProRule" id="PRU00042"/>
    </source>
</evidence>
<dbReference type="PROSITE" id="PS00028">
    <property type="entry name" value="ZINC_FINGER_C2H2_1"/>
    <property type="match status" value="4"/>
</dbReference>
<dbReference type="InterPro" id="IPR050826">
    <property type="entry name" value="Krueppel_C2H2_ZnFinger"/>
</dbReference>
<dbReference type="RefSeq" id="XP_044933216.1">
    <property type="nucleotide sequence ID" value="XM_045077281.1"/>
</dbReference>
<feature type="domain" description="C2H2-type" evidence="14">
    <location>
        <begin position="167"/>
        <end position="194"/>
    </location>
</feature>
<dbReference type="Proteomes" id="UP000000715">
    <property type="component" value="Unplaced"/>
</dbReference>
<proteinExistence type="inferred from homology"/>
<dbReference type="FunFam" id="3.30.160.60:FF:002343">
    <property type="entry name" value="Zinc finger protein 33A"/>
    <property type="match status" value="1"/>
</dbReference>
<dbReference type="SUPFAM" id="SSF57667">
    <property type="entry name" value="beta-beta-alpha zinc fingers"/>
    <property type="match status" value="3"/>
</dbReference>
<dbReference type="PANTHER" id="PTHR24377">
    <property type="entry name" value="IP01015P-RELATED"/>
    <property type="match status" value="1"/>
</dbReference>
<evidence type="ECO:0000313" key="15">
    <source>
        <dbReference type="Proteomes" id="UP000000715"/>
    </source>
</evidence>
<evidence type="ECO:0000256" key="13">
    <source>
        <dbReference type="SAM" id="MobiDB-lite"/>
    </source>
</evidence>
<gene>
    <name evidence="16" type="primary">LOC123391220</name>
</gene>
<dbReference type="GO" id="GO:0003677">
    <property type="term" value="F:DNA binding"/>
    <property type="evidence" value="ECO:0007669"/>
    <property type="project" value="UniProtKB-KW"/>
</dbReference>
<keyword evidence="10" id="KW-0804">Transcription</keyword>
<dbReference type="FunFam" id="3.30.160.60:FF:001239">
    <property type="entry name" value="Zinc finger protein 615"/>
    <property type="match status" value="1"/>
</dbReference>
<dbReference type="Pfam" id="PF00096">
    <property type="entry name" value="zf-C2H2"/>
    <property type="match status" value="4"/>
</dbReference>
<dbReference type="SMART" id="SM00355">
    <property type="entry name" value="ZnF_C2H2"/>
    <property type="match status" value="4"/>
</dbReference>
<keyword evidence="11" id="KW-0539">Nucleus</keyword>
<keyword evidence="15" id="KW-1185">Reference proteome</keyword>
<comment type="subcellular location">
    <subcellularLocation>
        <location evidence="2">Nucleus</location>
    </subcellularLocation>
</comment>
<feature type="domain" description="C2H2-type" evidence="14">
    <location>
        <begin position="139"/>
        <end position="166"/>
    </location>
</feature>
<keyword evidence="8" id="KW-0805">Transcription regulation</keyword>
<accession>A0A8U0RYG0</accession>
<dbReference type="Gene3D" id="3.30.160.60">
    <property type="entry name" value="Classic Zinc Finger"/>
    <property type="match status" value="5"/>
</dbReference>
<comment type="function">
    <text evidence="1">May be involved in transcriptional regulation.</text>
</comment>
<dbReference type="OrthoDB" id="9439903at2759"/>
<keyword evidence="4" id="KW-0479">Metal-binding</keyword>
<feature type="region of interest" description="Disordered" evidence="13">
    <location>
        <begin position="213"/>
        <end position="242"/>
    </location>
</feature>
<evidence type="ECO:0000256" key="5">
    <source>
        <dbReference type="ARBA" id="ARBA00022737"/>
    </source>
</evidence>
<keyword evidence="9" id="KW-0238">DNA-binding</keyword>
<feature type="domain" description="C2H2-type" evidence="14">
    <location>
        <begin position="195"/>
        <end position="222"/>
    </location>
</feature>
<dbReference type="PROSITE" id="PS50157">
    <property type="entry name" value="ZINC_FINGER_C2H2_2"/>
    <property type="match status" value="4"/>
</dbReference>
<evidence type="ECO:0000259" key="14">
    <source>
        <dbReference type="PROSITE" id="PS50157"/>
    </source>
</evidence>
<dbReference type="AlphaFoldDB" id="A0A8U0RYG0"/>